<dbReference type="GO" id="GO:0008658">
    <property type="term" value="F:penicillin binding"/>
    <property type="evidence" value="ECO:0007669"/>
    <property type="project" value="InterPro"/>
</dbReference>
<dbReference type="InterPro" id="IPR050515">
    <property type="entry name" value="Beta-lactam/transpept"/>
</dbReference>
<accession>A0A3L8P1W9</accession>
<feature type="domain" description="Penicillin-binding protein dimerisation" evidence="5">
    <location>
        <begin position="42"/>
        <end position="202"/>
    </location>
</feature>
<comment type="caution">
    <text evidence="6">The sequence shown here is derived from an EMBL/GenBank/DDBJ whole genome shotgun (WGS) entry which is preliminary data.</text>
</comment>
<dbReference type="EMBL" id="RDBE01000007">
    <property type="protein sequence ID" value="RLV48957.1"/>
    <property type="molecule type" value="Genomic_DNA"/>
</dbReference>
<dbReference type="InterPro" id="IPR036138">
    <property type="entry name" value="PBP_dimer_sf"/>
</dbReference>
<proteinExistence type="inferred from homology"/>
<dbReference type="InterPro" id="IPR001460">
    <property type="entry name" value="PCN-bd_Tpept"/>
</dbReference>
<sequence length="584" mass="61910">MFLLVVAMVVSLFGVRLFQLQGLDPKAYAAKAREQGAVTAVLPAKRGEILDRTGSPLAQSVQGRMLIADPALTRPYAAVIARVLADRLDVDYFDTLAKLTKKNSRFQYLARRIPSTQATAAVTAIQAKIKPLIKDKEKRAVPFGGVTLMSDPLRSYPGKDVAANLLGFINANGQPSGLELSFDKLLSGKDGKQTYEVGGGNRIPLGQNTTVEPRNGKDLELTIDRDTQWYVQRVLCNAVEGSGAESGSAVVMRPGTGEVLALADCPTFDANDPSTAKKGTLGAPSLQNVYEPGSVEKVLTVSSLLDAHKVTPRTKITVAPELHVADRTIHDWFTHPVLHLTMTGVIAKSSNIGTAEAATQLTHEQLYDKLREFGLGSRTGVGLAGETAGLVPDWHSWSAVNQATIAFGQGISVNTLQMAAAINTIANHGVYVSPSLVKGSATTDSGQQVGTDHTTKRRVVSTEAATKMTRMMEMVPNPETGTAPGAQVAGYRVAGKTGTAQEVDPKCKCYGNGFTVSFAGFAPADKPAFTVYVVINKPTNGGGGGSIGGPAFSKIQSFLLQRYGVTPTGTKAPNLPIYWGSDLR</sequence>
<dbReference type="Gene3D" id="3.40.710.10">
    <property type="entry name" value="DD-peptidase/beta-lactamase superfamily"/>
    <property type="match status" value="1"/>
</dbReference>
<organism evidence="6 7">
    <name type="scientific">Nocardioides mangrovicus</name>
    <dbReference type="NCBI Taxonomy" id="2478913"/>
    <lineage>
        <taxon>Bacteria</taxon>
        <taxon>Bacillati</taxon>
        <taxon>Actinomycetota</taxon>
        <taxon>Actinomycetes</taxon>
        <taxon>Propionibacteriales</taxon>
        <taxon>Nocardioidaceae</taxon>
        <taxon>Nocardioides</taxon>
    </lineage>
</organism>
<dbReference type="AlphaFoldDB" id="A0A3L8P1W9"/>
<protein>
    <submittedName>
        <fullName evidence="6">Penicillin-binding protein 2</fullName>
    </submittedName>
</protein>
<evidence type="ECO:0000313" key="6">
    <source>
        <dbReference type="EMBL" id="RLV48957.1"/>
    </source>
</evidence>
<keyword evidence="7" id="KW-1185">Reference proteome</keyword>
<dbReference type="InterPro" id="IPR012338">
    <property type="entry name" value="Beta-lactam/transpept-like"/>
</dbReference>
<evidence type="ECO:0000259" key="4">
    <source>
        <dbReference type="Pfam" id="PF00905"/>
    </source>
</evidence>
<reference evidence="6 7" key="1">
    <citation type="submission" date="2018-10" db="EMBL/GenBank/DDBJ databases">
        <title>Marmoricola sp. 4Q3S-7 whole genome shotgun sequence.</title>
        <authorList>
            <person name="Li F."/>
        </authorList>
    </citation>
    <scope>NUCLEOTIDE SEQUENCE [LARGE SCALE GENOMIC DNA]</scope>
    <source>
        <strain evidence="6 7">4Q3S-7</strain>
    </source>
</reference>
<feature type="domain" description="Penicillin-binding protein transpeptidase" evidence="4">
    <location>
        <begin position="247"/>
        <end position="555"/>
    </location>
</feature>
<dbReference type="Pfam" id="PF00905">
    <property type="entry name" value="Transpeptidase"/>
    <property type="match status" value="1"/>
</dbReference>
<dbReference type="PANTHER" id="PTHR30627">
    <property type="entry name" value="PEPTIDOGLYCAN D,D-TRANSPEPTIDASE"/>
    <property type="match status" value="1"/>
</dbReference>
<dbReference type="PANTHER" id="PTHR30627:SF1">
    <property type="entry name" value="PEPTIDOGLYCAN D,D-TRANSPEPTIDASE FTSI"/>
    <property type="match status" value="1"/>
</dbReference>
<dbReference type="GO" id="GO:0071555">
    <property type="term" value="P:cell wall organization"/>
    <property type="evidence" value="ECO:0007669"/>
    <property type="project" value="TreeGrafter"/>
</dbReference>
<evidence type="ECO:0000313" key="7">
    <source>
        <dbReference type="Proteomes" id="UP000281708"/>
    </source>
</evidence>
<dbReference type="GO" id="GO:0005886">
    <property type="term" value="C:plasma membrane"/>
    <property type="evidence" value="ECO:0007669"/>
    <property type="project" value="TreeGrafter"/>
</dbReference>
<evidence type="ECO:0000256" key="2">
    <source>
        <dbReference type="ARBA" id="ARBA00007171"/>
    </source>
</evidence>
<gene>
    <name evidence="6" type="ORF">D9V37_10215</name>
</gene>
<name>A0A3L8P1W9_9ACTN</name>
<dbReference type="InterPro" id="IPR005311">
    <property type="entry name" value="PBP_dimer"/>
</dbReference>
<evidence type="ECO:0000256" key="1">
    <source>
        <dbReference type="ARBA" id="ARBA00004370"/>
    </source>
</evidence>
<keyword evidence="3" id="KW-0472">Membrane</keyword>
<dbReference type="Gene3D" id="3.30.450.330">
    <property type="match status" value="1"/>
</dbReference>
<dbReference type="Pfam" id="PF03717">
    <property type="entry name" value="PBP_dimer"/>
    <property type="match status" value="1"/>
</dbReference>
<dbReference type="OrthoDB" id="9789078at2"/>
<dbReference type="SUPFAM" id="SSF56601">
    <property type="entry name" value="beta-lactamase/transpeptidase-like"/>
    <property type="match status" value="1"/>
</dbReference>
<evidence type="ECO:0000256" key="3">
    <source>
        <dbReference type="ARBA" id="ARBA00023136"/>
    </source>
</evidence>
<dbReference type="SUPFAM" id="SSF56519">
    <property type="entry name" value="Penicillin binding protein dimerisation domain"/>
    <property type="match status" value="1"/>
</dbReference>
<evidence type="ECO:0000259" key="5">
    <source>
        <dbReference type="Pfam" id="PF03717"/>
    </source>
</evidence>
<dbReference type="Gene3D" id="3.90.1310.10">
    <property type="entry name" value="Penicillin-binding protein 2a (Domain 2)"/>
    <property type="match status" value="1"/>
</dbReference>
<comment type="similarity">
    <text evidence="2">Belongs to the transpeptidase family.</text>
</comment>
<comment type="subcellular location">
    <subcellularLocation>
        <location evidence="1">Membrane</location>
    </subcellularLocation>
</comment>
<dbReference type="Proteomes" id="UP000281708">
    <property type="component" value="Unassembled WGS sequence"/>
</dbReference>